<protein>
    <submittedName>
        <fullName evidence="1">Uncharacterized protein</fullName>
    </submittedName>
</protein>
<comment type="caution">
    <text evidence="1">The sequence shown here is derived from an EMBL/GenBank/DDBJ whole genome shotgun (WGS) entry which is preliminary data.</text>
</comment>
<dbReference type="EMBL" id="VSSQ01035395">
    <property type="protein sequence ID" value="MPM87593.1"/>
    <property type="molecule type" value="Genomic_DNA"/>
</dbReference>
<reference evidence="1" key="1">
    <citation type="submission" date="2019-08" db="EMBL/GenBank/DDBJ databases">
        <authorList>
            <person name="Kucharzyk K."/>
            <person name="Murdoch R.W."/>
            <person name="Higgins S."/>
            <person name="Loffler F."/>
        </authorList>
    </citation>
    <scope>NUCLEOTIDE SEQUENCE</scope>
</reference>
<name>A0A645DFI4_9ZZZZ</name>
<evidence type="ECO:0000313" key="1">
    <source>
        <dbReference type="EMBL" id="MPM87593.1"/>
    </source>
</evidence>
<proteinExistence type="predicted"/>
<dbReference type="AlphaFoldDB" id="A0A645DFI4"/>
<organism evidence="1">
    <name type="scientific">bioreactor metagenome</name>
    <dbReference type="NCBI Taxonomy" id="1076179"/>
    <lineage>
        <taxon>unclassified sequences</taxon>
        <taxon>metagenomes</taxon>
        <taxon>ecological metagenomes</taxon>
    </lineage>
</organism>
<gene>
    <name evidence="1" type="ORF">SDC9_134693</name>
</gene>
<sequence length="138" mass="15824">MPPTFRIFVKRKRFLKKWLSSMNSRSTPSSSKVTTSSLRLWSLSFLSFNSSVLRLFSSCFMVKFSLRLAFASAMLLRIVSICSSRMAFWRSTDSGIFSNWLCPIMTASNSPVAMRPQNFLRFLVSKSFRVETRMFAAG</sequence>
<accession>A0A645DFI4</accession>